<evidence type="ECO:0000256" key="1">
    <source>
        <dbReference type="SAM" id="MobiDB-lite"/>
    </source>
</evidence>
<name>A0A1I7ZEI9_9BILA</name>
<organism evidence="2 3">
    <name type="scientific">Steinernema glaseri</name>
    <dbReference type="NCBI Taxonomy" id="37863"/>
    <lineage>
        <taxon>Eukaryota</taxon>
        <taxon>Metazoa</taxon>
        <taxon>Ecdysozoa</taxon>
        <taxon>Nematoda</taxon>
        <taxon>Chromadorea</taxon>
        <taxon>Rhabditida</taxon>
        <taxon>Tylenchina</taxon>
        <taxon>Panagrolaimomorpha</taxon>
        <taxon>Strongyloidoidea</taxon>
        <taxon>Steinernematidae</taxon>
        <taxon>Steinernema</taxon>
    </lineage>
</organism>
<protein>
    <submittedName>
        <fullName evidence="3">Uncharacterized protein</fullName>
    </submittedName>
</protein>
<reference evidence="3" key="1">
    <citation type="submission" date="2016-11" db="UniProtKB">
        <authorList>
            <consortium name="WormBaseParasite"/>
        </authorList>
    </citation>
    <scope>IDENTIFICATION</scope>
</reference>
<dbReference type="Proteomes" id="UP000095287">
    <property type="component" value="Unplaced"/>
</dbReference>
<feature type="region of interest" description="Disordered" evidence="1">
    <location>
        <begin position="1"/>
        <end position="44"/>
    </location>
</feature>
<evidence type="ECO:0000313" key="2">
    <source>
        <dbReference type="Proteomes" id="UP000095287"/>
    </source>
</evidence>
<keyword evidence="2" id="KW-1185">Reference proteome</keyword>
<accession>A0A1I7ZEI9</accession>
<feature type="compositionally biased region" description="Low complexity" evidence="1">
    <location>
        <begin position="15"/>
        <end position="25"/>
    </location>
</feature>
<dbReference type="AlphaFoldDB" id="A0A1I7ZEI9"/>
<sequence length="69" mass="7573">MCRDNMAQSSRRRPAPAATLEPATTISSTPLRRKSESKTSHATGQFAIFPTAIKSTLRTLSISRAVKKR</sequence>
<proteinExistence type="predicted"/>
<dbReference type="WBParaSite" id="L893_g25556.t1">
    <property type="protein sequence ID" value="L893_g25556.t1"/>
    <property type="gene ID" value="L893_g25556"/>
</dbReference>
<evidence type="ECO:0000313" key="3">
    <source>
        <dbReference type="WBParaSite" id="L893_g25556.t1"/>
    </source>
</evidence>